<protein>
    <submittedName>
        <fullName evidence="1">Uncharacterized protein</fullName>
    </submittedName>
</protein>
<dbReference type="EMBL" id="MHPJ01000025">
    <property type="protein sequence ID" value="OGZ78227.1"/>
    <property type="molecule type" value="Genomic_DNA"/>
</dbReference>
<dbReference type="STRING" id="1802223.A2358_04140"/>
<proteinExistence type="predicted"/>
<evidence type="ECO:0000313" key="1">
    <source>
        <dbReference type="EMBL" id="OGZ78227.1"/>
    </source>
</evidence>
<reference evidence="1 2" key="1">
    <citation type="journal article" date="2016" name="Nat. Commun.">
        <title>Thousands of microbial genomes shed light on interconnected biogeochemical processes in an aquifer system.</title>
        <authorList>
            <person name="Anantharaman K."/>
            <person name="Brown C.T."/>
            <person name="Hug L.A."/>
            <person name="Sharon I."/>
            <person name="Castelle C.J."/>
            <person name="Probst A.J."/>
            <person name="Thomas B.C."/>
            <person name="Singh A."/>
            <person name="Wilkins M.J."/>
            <person name="Karaoz U."/>
            <person name="Brodie E.L."/>
            <person name="Williams K.H."/>
            <person name="Hubbard S.S."/>
            <person name="Banfield J.F."/>
        </authorList>
    </citation>
    <scope>NUCLEOTIDE SEQUENCE [LARGE SCALE GENOMIC DNA]</scope>
</reference>
<organism evidence="1 2">
    <name type="scientific">Candidatus Staskawiczbacteria bacterium RIFOXYB1_FULL_37_44</name>
    <dbReference type="NCBI Taxonomy" id="1802223"/>
    <lineage>
        <taxon>Bacteria</taxon>
        <taxon>Candidatus Staskawicziibacteriota</taxon>
    </lineage>
</organism>
<accession>A0A1G2IUI6</accession>
<dbReference type="Proteomes" id="UP000178650">
    <property type="component" value="Unassembled WGS sequence"/>
</dbReference>
<dbReference type="AlphaFoldDB" id="A0A1G2IUI6"/>
<gene>
    <name evidence="1" type="ORF">A2358_04140</name>
</gene>
<name>A0A1G2IUI6_9BACT</name>
<comment type="caution">
    <text evidence="1">The sequence shown here is derived from an EMBL/GenBank/DDBJ whole genome shotgun (WGS) entry which is preliminary data.</text>
</comment>
<evidence type="ECO:0000313" key="2">
    <source>
        <dbReference type="Proteomes" id="UP000178650"/>
    </source>
</evidence>
<sequence length="119" mass="13616">MPTERWMPAARPSIHTDRFNAPISYYPIPSLLNFPQQTTSCLLVNIRAARFIKPITETAQSANVIVMRRAVKKHALLALGKVADLDDEGRYDFAGHKRDSFLFEPRYCRKQRMPLLCPG</sequence>